<keyword evidence="10" id="KW-1185">Reference proteome</keyword>
<evidence type="ECO:0000313" key="10">
    <source>
        <dbReference type="Proteomes" id="UP000472274"/>
    </source>
</evidence>
<evidence type="ECO:0000256" key="7">
    <source>
        <dbReference type="SAM" id="MobiDB-lite"/>
    </source>
</evidence>
<keyword evidence="6" id="KW-0393">Immunoglobulin domain</keyword>
<dbReference type="Ensembl" id="ENSTMTT00000023625.1">
    <property type="protein sequence ID" value="ENSTMTP00000022816.1"/>
    <property type="gene ID" value="ENSTMTG00000016663.1"/>
</dbReference>
<keyword evidence="3" id="KW-0472">Membrane</keyword>
<dbReference type="Pfam" id="PF07686">
    <property type="entry name" value="V-set"/>
    <property type="match status" value="1"/>
</dbReference>
<evidence type="ECO:0000256" key="5">
    <source>
        <dbReference type="ARBA" id="ARBA00023180"/>
    </source>
</evidence>
<keyword evidence="2" id="KW-0732">Signal</keyword>
<dbReference type="GeneTree" id="ENSGT00940000157300"/>
<evidence type="ECO:0000256" key="6">
    <source>
        <dbReference type="ARBA" id="ARBA00023319"/>
    </source>
</evidence>
<organism evidence="9 10">
    <name type="scientific">Terrapene triunguis</name>
    <name type="common">Three-toed box turtle</name>
    <dbReference type="NCBI Taxonomy" id="2587831"/>
    <lineage>
        <taxon>Eukaryota</taxon>
        <taxon>Metazoa</taxon>
        <taxon>Chordata</taxon>
        <taxon>Craniata</taxon>
        <taxon>Vertebrata</taxon>
        <taxon>Euteleostomi</taxon>
        <taxon>Archelosauria</taxon>
        <taxon>Testudinata</taxon>
        <taxon>Testudines</taxon>
        <taxon>Cryptodira</taxon>
        <taxon>Durocryptodira</taxon>
        <taxon>Testudinoidea</taxon>
        <taxon>Emydidae</taxon>
        <taxon>Terrapene</taxon>
    </lineage>
</organism>
<dbReference type="InterPro" id="IPR007110">
    <property type="entry name" value="Ig-like_dom"/>
</dbReference>
<dbReference type="FunFam" id="2.60.40.10:FF:000142">
    <property type="entry name" value="V-set domain-containing T-cell activation inhibitor 1"/>
    <property type="match status" value="1"/>
</dbReference>
<dbReference type="InterPro" id="IPR036179">
    <property type="entry name" value="Ig-like_dom_sf"/>
</dbReference>
<dbReference type="GO" id="GO:0050852">
    <property type="term" value="P:T cell receptor signaling pathway"/>
    <property type="evidence" value="ECO:0007669"/>
    <property type="project" value="TreeGrafter"/>
</dbReference>
<dbReference type="GO" id="GO:1903037">
    <property type="term" value="P:regulation of leukocyte cell-cell adhesion"/>
    <property type="evidence" value="ECO:0007669"/>
    <property type="project" value="UniProtKB-ARBA"/>
</dbReference>
<evidence type="ECO:0000313" key="9">
    <source>
        <dbReference type="Ensembl" id="ENSTMTP00000022816.1"/>
    </source>
</evidence>
<keyword evidence="4" id="KW-1015">Disulfide bond</keyword>
<dbReference type="GO" id="GO:0050863">
    <property type="term" value="P:regulation of T cell activation"/>
    <property type="evidence" value="ECO:0007669"/>
    <property type="project" value="UniProtKB-ARBA"/>
</dbReference>
<dbReference type="PROSITE" id="PS50835">
    <property type="entry name" value="IG_LIKE"/>
    <property type="match status" value="1"/>
</dbReference>
<dbReference type="InParanoid" id="A0A674JLZ0"/>
<dbReference type="InterPro" id="IPR013106">
    <property type="entry name" value="Ig_V-set"/>
</dbReference>
<feature type="region of interest" description="Disordered" evidence="7">
    <location>
        <begin position="129"/>
        <end position="160"/>
    </location>
</feature>
<dbReference type="GO" id="GO:0009897">
    <property type="term" value="C:external side of plasma membrane"/>
    <property type="evidence" value="ECO:0007669"/>
    <property type="project" value="TreeGrafter"/>
</dbReference>
<evidence type="ECO:0000256" key="3">
    <source>
        <dbReference type="ARBA" id="ARBA00023136"/>
    </source>
</evidence>
<proteinExistence type="predicted"/>
<dbReference type="SUPFAM" id="SSF48726">
    <property type="entry name" value="Immunoglobulin"/>
    <property type="match status" value="1"/>
</dbReference>
<dbReference type="AlphaFoldDB" id="A0A674JLZ0"/>
<sequence>MPFKRLLGGKQQRESPIVVQEGEDITLSCSFEPERNLQLLNITWKKETAEGRDLLVHTYYNGRDQMLRQNKAYLGRTQLYPERFHEGIASLRLKNVQLADDGVYTCHVKPQLGTFSMRMRVTVEKGRAPLTGHRTSPRVRAAGPLGTAPRGGGFSHHRNPLGSGAGWLSEMVDGGPGDRW</sequence>
<protein>
    <recommendedName>
        <fullName evidence="8">Ig-like domain-containing protein</fullName>
    </recommendedName>
</protein>
<evidence type="ECO:0000256" key="1">
    <source>
        <dbReference type="ARBA" id="ARBA00004370"/>
    </source>
</evidence>
<name>A0A674JLZ0_9SAUR</name>
<dbReference type="InterPro" id="IPR013783">
    <property type="entry name" value="Ig-like_fold"/>
</dbReference>
<dbReference type="InterPro" id="IPR050504">
    <property type="entry name" value="IgSF_BTN/MOG"/>
</dbReference>
<dbReference type="Gene3D" id="2.60.40.10">
    <property type="entry name" value="Immunoglobulins"/>
    <property type="match status" value="1"/>
</dbReference>
<dbReference type="GO" id="GO:0001817">
    <property type="term" value="P:regulation of cytokine production"/>
    <property type="evidence" value="ECO:0007669"/>
    <property type="project" value="TreeGrafter"/>
</dbReference>
<accession>A0A674JLZ0</accession>
<feature type="domain" description="Ig-like" evidence="8">
    <location>
        <begin position="2"/>
        <end position="122"/>
    </location>
</feature>
<dbReference type="SMART" id="SM00409">
    <property type="entry name" value="IG"/>
    <property type="match status" value="1"/>
</dbReference>
<dbReference type="GO" id="GO:0005102">
    <property type="term" value="F:signaling receptor binding"/>
    <property type="evidence" value="ECO:0007669"/>
    <property type="project" value="TreeGrafter"/>
</dbReference>
<dbReference type="Proteomes" id="UP000472274">
    <property type="component" value="Unplaced"/>
</dbReference>
<comment type="subcellular location">
    <subcellularLocation>
        <location evidence="1">Membrane</location>
    </subcellularLocation>
</comment>
<dbReference type="PANTHER" id="PTHR24100">
    <property type="entry name" value="BUTYROPHILIN"/>
    <property type="match status" value="1"/>
</dbReference>
<dbReference type="InterPro" id="IPR003599">
    <property type="entry name" value="Ig_sub"/>
</dbReference>
<reference evidence="9" key="1">
    <citation type="submission" date="2025-08" db="UniProtKB">
        <authorList>
            <consortium name="Ensembl"/>
        </authorList>
    </citation>
    <scope>IDENTIFICATION</scope>
</reference>
<keyword evidence="5" id="KW-0325">Glycoprotein</keyword>
<evidence type="ECO:0000259" key="8">
    <source>
        <dbReference type="PROSITE" id="PS50835"/>
    </source>
</evidence>
<evidence type="ECO:0000256" key="4">
    <source>
        <dbReference type="ARBA" id="ARBA00023157"/>
    </source>
</evidence>
<reference evidence="9" key="2">
    <citation type="submission" date="2025-09" db="UniProtKB">
        <authorList>
            <consortium name="Ensembl"/>
        </authorList>
    </citation>
    <scope>IDENTIFICATION</scope>
</reference>
<dbReference type="SMART" id="SM00406">
    <property type="entry name" value="IGv"/>
    <property type="match status" value="1"/>
</dbReference>
<evidence type="ECO:0000256" key="2">
    <source>
        <dbReference type="ARBA" id="ARBA00022729"/>
    </source>
</evidence>